<dbReference type="VEuPathDB" id="FungiDB:Bcin01g07040"/>
<dbReference type="OrthoDB" id="3596604at2759"/>
<reference evidence="3 4" key="3">
    <citation type="journal article" date="2017" name="Mol. Plant Pathol.">
        <title>A gapless genome sequence of the fungus Botrytis cinerea.</title>
        <authorList>
            <person name="Van Kan J.A."/>
            <person name="Stassen J.H."/>
            <person name="Mosbach A."/>
            <person name="Van Der Lee T.A."/>
            <person name="Faino L."/>
            <person name="Farmer A.D."/>
            <person name="Papasotiriou D.G."/>
            <person name="Zhou S."/>
            <person name="Seidl M.F."/>
            <person name="Cottam E."/>
            <person name="Edel D."/>
            <person name="Hahn M."/>
            <person name="Schwartz D.C."/>
            <person name="Dietrich R.A."/>
            <person name="Widdison S."/>
            <person name="Scalliet G."/>
        </authorList>
    </citation>
    <scope>NUCLEOTIDE SEQUENCE [LARGE SCALE GENOMIC DNA]</scope>
    <source>
        <strain evidence="3 4">B05.10</strain>
    </source>
</reference>
<dbReference type="AlphaFoldDB" id="A0A384J5Z4"/>
<name>A0A384J5Z4_BOTFB</name>
<organism evidence="3 4">
    <name type="scientific">Botryotinia fuckeliana (strain B05.10)</name>
    <name type="common">Noble rot fungus</name>
    <name type="synonym">Botrytis cinerea</name>
    <dbReference type="NCBI Taxonomy" id="332648"/>
    <lineage>
        <taxon>Eukaryota</taxon>
        <taxon>Fungi</taxon>
        <taxon>Dikarya</taxon>
        <taxon>Ascomycota</taxon>
        <taxon>Pezizomycotina</taxon>
        <taxon>Leotiomycetes</taxon>
        <taxon>Helotiales</taxon>
        <taxon>Sclerotiniaceae</taxon>
        <taxon>Botrytis</taxon>
    </lineage>
</organism>
<keyword evidence="2" id="KW-0472">Membrane</keyword>
<reference evidence="3 4" key="2">
    <citation type="journal article" date="2012" name="Eukaryot. Cell">
        <title>Genome update of Botrytis cinerea strains B05.10 and T4.</title>
        <authorList>
            <person name="Staats M."/>
            <person name="van Kan J.A."/>
        </authorList>
    </citation>
    <scope>NUCLEOTIDE SEQUENCE [LARGE SCALE GENOMIC DNA]</scope>
    <source>
        <strain evidence="3 4">B05.10</strain>
    </source>
</reference>
<dbReference type="EMBL" id="CP009805">
    <property type="protein sequence ID" value="ATZ46026.1"/>
    <property type="molecule type" value="Genomic_DNA"/>
</dbReference>
<dbReference type="Proteomes" id="UP000001798">
    <property type="component" value="Chromosome 1"/>
</dbReference>
<feature type="region of interest" description="Disordered" evidence="1">
    <location>
        <begin position="1"/>
        <end position="41"/>
    </location>
</feature>
<accession>A0A384J5Z4</accession>
<evidence type="ECO:0000256" key="2">
    <source>
        <dbReference type="SAM" id="Phobius"/>
    </source>
</evidence>
<dbReference type="RefSeq" id="XP_001561184.2">
    <property type="nucleotide sequence ID" value="XM_001561134.2"/>
</dbReference>
<evidence type="ECO:0000313" key="3">
    <source>
        <dbReference type="EMBL" id="ATZ46026.1"/>
    </source>
</evidence>
<feature type="transmembrane region" description="Helical" evidence="2">
    <location>
        <begin position="91"/>
        <end position="112"/>
    </location>
</feature>
<feature type="transmembrane region" description="Helical" evidence="2">
    <location>
        <begin position="194"/>
        <end position="217"/>
    </location>
</feature>
<sequence>MSQHTYDPINTSPQIEMSSPIPTSTLPPSPPIQTSSSNHLSHSDSAATLLSHEQNYSHFESHFHKPEQSFTTVPYKSKTGKQFWNILLKSLARWLITLVLCIAYLLALRFWNRKGTVTETSKRIFNAITTGISIALGINIATSLKDMALNVRWAVLHARKRNLYELDLTLHADSLMDLGKLAFVSKRPMVFGMAISWLIFNIFVQAAIAAISLTYGFDTSTESYLFTPGSVTIPDMKHFSNTTNPQIEDEEYTAHAYGSLAWNLGIGSSIGDLPTQGEIYQGLTNNYSIWQDEPNNKMVFVFTESSSSASAQKTGSLSVYTNRTLEMDYSCSSYRVTNIDETTGYFNTSNPDINPVYISSWAHNATTFFTDMANLCPDIPRCSIIQALETSDINTQWYYTCNITLSKTHNDEKNISYISDDMAWMSAGAIANTGYTYDVNYQQTSSYPQKTIWGSPLHGNASQIGAQISAFGLSALSVAAAFNPSTTYFGQEPHTGFALGINHTYFFLLIVFLIPLVQFVMCFVVAVWSNSVQVGDDAYIGMSLLLRPIADALFGVSGGVDNRAFREAKKRVLVRYERGVDGRWGFAMS</sequence>
<feature type="compositionally biased region" description="Low complexity" evidence="1">
    <location>
        <begin position="32"/>
        <end position="41"/>
    </location>
</feature>
<evidence type="ECO:0000256" key="1">
    <source>
        <dbReference type="SAM" id="MobiDB-lite"/>
    </source>
</evidence>
<proteinExistence type="predicted"/>
<keyword evidence="4" id="KW-1185">Reference proteome</keyword>
<dbReference type="KEGG" id="bfu:BCIN_01g07040"/>
<reference evidence="3 4" key="1">
    <citation type="journal article" date="2011" name="PLoS Genet.">
        <title>Genomic analysis of the necrotrophic fungal pathogens Sclerotinia sclerotiorum and Botrytis cinerea.</title>
        <authorList>
            <person name="Amselem J."/>
            <person name="Cuomo C.A."/>
            <person name="van Kan J.A."/>
            <person name="Viaud M."/>
            <person name="Benito E.P."/>
            <person name="Couloux A."/>
            <person name="Coutinho P.M."/>
            <person name="de Vries R.P."/>
            <person name="Dyer P.S."/>
            <person name="Fillinger S."/>
            <person name="Fournier E."/>
            <person name="Gout L."/>
            <person name="Hahn M."/>
            <person name="Kohn L."/>
            <person name="Lapalu N."/>
            <person name="Plummer K.M."/>
            <person name="Pradier J.M."/>
            <person name="Quevillon E."/>
            <person name="Sharon A."/>
            <person name="Simon A."/>
            <person name="ten Have A."/>
            <person name="Tudzynski B."/>
            <person name="Tudzynski P."/>
            <person name="Wincker P."/>
            <person name="Andrew M."/>
            <person name="Anthouard V."/>
            <person name="Beever R.E."/>
            <person name="Beffa R."/>
            <person name="Benoit I."/>
            <person name="Bouzid O."/>
            <person name="Brault B."/>
            <person name="Chen Z."/>
            <person name="Choquer M."/>
            <person name="Collemare J."/>
            <person name="Cotton P."/>
            <person name="Danchin E.G."/>
            <person name="Da Silva C."/>
            <person name="Gautier A."/>
            <person name="Giraud C."/>
            <person name="Giraud T."/>
            <person name="Gonzalez C."/>
            <person name="Grossetete S."/>
            <person name="Guldener U."/>
            <person name="Henrissat B."/>
            <person name="Howlett B.J."/>
            <person name="Kodira C."/>
            <person name="Kretschmer M."/>
            <person name="Lappartient A."/>
            <person name="Leroch M."/>
            <person name="Levis C."/>
            <person name="Mauceli E."/>
            <person name="Neuveglise C."/>
            <person name="Oeser B."/>
            <person name="Pearson M."/>
            <person name="Poulain J."/>
            <person name="Poussereau N."/>
            <person name="Quesneville H."/>
            <person name="Rascle C."/>
            <person name="Schumacher J."/>
            <person name="Segurens B."/>
            <person name="Sexton A."/>
            <person name="Silva E."/>
            <person name="Sirven C."/>
            <person name="Soanes D.M."/>
            <person name="Talbot N.J."/>
            <person name="Templeton M."/>
            <person name="Yandava C."/>
            <person name="Yarden O."/>
            <person name="Zeng Q."/>
            <person name="Rollins J.A."/>
            <person name="Lebrun M.H."/>
            <person name="Dickman M."/>
        </authorList>
    </citation>
    <scope>NUCLEOTIDE SEQUENCE [LARGE SCALE GENOMIC DNA]</scope>
    <source>
        <strain evidence="3 4">B05.10</strain>
    </source>
</reference>
<gene>
    <name evidence="3" type="ORF">BCIN_01g07040</name>
</gene>
<keyword evidence="2" id="KW-1133">Transmembrane helix</keyword>
<feature type="compositionally biased region" description="Polar residues" evidence="1">
    <location>
        <begin position="1"/>
        <end position="17"/>
    </location>
</feature>
<feature type="transmembrane region" description="Helical" evidence="2">
    <location>
        <begin position="124"/>
        <end position="144"/>
    </location>
</feature>
<keyword evidence="2" id="KW-0812">Transmembrane</keyword>
<feature type="transmembrane region" description="Helical" evidence="2">
    <location>
        <begin position="540"/>
        <end position="560"/>
    </location>
</feature>
<feature type="transmembrane region" description="Helical" evidence="2">
    <location>
        <begin position="505"/>
        <end position="528"/>
    </location>
</feature>
<evidence type="ECO:0000313" key="4">
    <source>
        <dbReference type="Proteomes" id="UP000001798"/>
    </source>
</evidence>
<dbReference type="GeneID" id="5441832"/>
<protein>
    <submittedName>
        <fullName evidence="3">Uncharacterized protein</fullName>
    </submittedName>
</protein>